<dbReference type="EMBL" id="CP144460">
    <property type="protein sequence ID" value="XBS37843.1"/>
    <property type="molecule type" value="Genomic_DNA"/>
</dbReference>
<feature type="compositionally biased region" description="Low complexity" evidence="1">
    <location>
        <begin position="327"/>
        <end position="350"/>
    </location>
</feature>
<reference evidence="2" key="1">
    <citation type="submission" date="2024-02" db="EMBL/GenBank/DDBJ databases">
        <title>Complete genome sequence of Xanthomonas sp. 10-10.</title>
        <authorList>
            <person name="Biessy A."/>
            <person name="Ciotola M."/>
            <person name="Cadieux M."/>
            <person name="Soufiane B."/>
            <person name="Laforest M."/>
            <person name="Filion M."/>
        </authorList>
    </citation>
    <scope>NUCLEOTIDE SEQUENCE</scope>
    <source>
        <strain evidence="2">10-10</strain>
    </source>
</reference>
<accession>A0AAU7P803</accession>
<feature type="compositionally biased region" description="Low complexity" evidence="1">
    <location>
        <begin position="180"/>
        <end position="189"/>
    </location>
</feature>
<name>A0AAU7P803_9XANT</name>
<proteinExistence type="predicted"/>
<dbReference type="AlphaFoldDB" id="A0AAU7P803"/>
<dbReference type="RefSeq" id="WP_349656394.1">
    <property type="nucleotide sequence ID" value="NZ_CP144460.1"/>
</dbReference>
<feature type="compositionally biased region" description="Basic residues" evidence="1">
    <location>
        <begin position="164"/>
        <end position="179"/>
    </location>
</feature>
<feature type="region of interest" description="Disordered" evidence="1">
    <location>
        <begin position="134"/>
        <end position="350"/>
    </location>
</feature>
<keyword evidence="2" id="KW-0238">DNA-binding</keyword>
<feature type="compositionally biased region" description="Low complexity" evidence="1">
    <location>
        <begin position="198"/>
        <end position="227"/>
    </location>
</feature>
<evidence type="ECO:0000256" key="1">
    <source>
        <dbReference type="SAM" id="MobiDB-lite"/>
    </source>
</evidence>
<organism evidence="2">
    <name type="scientific">Xanthomonas sp. 10-10</name>
    <dbReference type="NCBI Taxonomy" id="3115848"/>
    <lineage>
        <taxon>Bacteria</taxon>
        <taxon>Pseudomonadati</taxon>
        <taxon>Pseudomonadota</taxon>
        <taxon>Gammaproteobacteria</taxon>
        <taxon>Lysobacterales</taxon>
        <taxon>Lysobacteraceae</taxon>
        <taxon>Xanthomonas</taxon>
    </lineage>
</organism>
<dbReference type="GO" id="GO:0003677">
    <property type="term" value="F:DNA binding"/>
    <property type="evidence" value="ECO:0007669"/>
    <property type="project" value="UniProtKB-KW"/>
</dbReference>
<evidence type="ECO:0000313" key="2">
    <source>
        <dbReference type="EMBL" id="XBS37843.1"/>
    </source>
</evidence>
<sequence>MQQHGACEHYGNSMQPEKFVARTPAKRAMSTVPPRNVANAAARGLRLRELHGRGGTAIGVARARDLSAQKTLSTQTIRRMHAYFARHSVDKNGKGWADRSAPSAGYIAWLLWGGDAGQRWAARLYQRLEDAANAKTATGKSSRASSTAAADASGTKTRTAGKTAAKRTAQKTAAKKAARKTTGMPSAKKPAAKKSAARKAGAGSAATPTSRSSTVARKTTATTAAKKTAAKKTAAKKTAVGKATAKKRAVEKTATKKTAARRPSANKSASARSTAKKREGKASAPWKKPNPKRASRSSSLSPAQKTQARQRAKAAGRPYPNLVDNMAVARKGSAAKRASGAGATKKAAKH</sequence>
<protein>
    <submittedName>
        <fullName evidence="2">DNA-binding protein</fullName>
    </submittedName>
</protein>
<gene>
    <name evidence="2" type="ORF">VZ068_21015</name>
</gene>
<feature type="compositionally biased region" description="Low complexity" evidence="1">
    <location>
        <begin position="134"/>
        <end position="163"/>
    </location>
</feature>